<comment type="caution">
    <text evidence="2">The sequence shown here is derived from an EMBL/GenBank/DDBJ whole genome shotgun (WGS) entry which is preliminary data.</text>
</comment>
<evidence type="ECO:0000256" key="1">
    <source>
        <dbReference type="SAM" id="MobiDB-lite"/>
    </source>
</evidence>
<organism evidence="2 3">
    <name type="scientific">Mycena rosella</name>
    <name type="common">Pink bonnet</name>
    <name type="synonym">Agaricus rosellus</name>
    <dbReference type="NCBI Taxonomy" id="1033263"/>
    <lineage>
        <taxon>Eukaryota</taxon>
        <taxon>Fungi</taxon>
        <taxon>Dikarya</taxon>
        <taxon>Basidiomycota</taxon>
        <taxon>Agaricomycotina</taxon>
        <taxon>Agaricomycetes</taxon>
        <taxon>Agaricomycetidae</taxon>
        <taxon>Agaricales</taxon>
        <taxon>Marasmiineae</taxon>
        <taxon>Mycenaceae</taxon>
        <taxon>Mycena</taxon>
    </lineage>
</organism>
<evidence type="ECO:0000313" key="2">
    <source>
        <dbReference type="EMBL" id="KAJ7689943.1"/>
    </source>
</evidence>
<feature type="compositionally biased region" description="Acidic residues" evidence="1">
    <location>
        <begin position="236"/>
        <end position="248"/>
    </location>
</feature>
<name>A0AAD7DEQ9_MYCRO</name>
<reference evidence="2" key="1">
    <citation type="submission" date="2023-03" db="EMBL/GenBank/DDBJ databases">
        <title>Massive genome expansion in bonnet fungi (Mycena s.s.) driven by repeated elements and novel gene families across ecological guilds.</title>
        <authorList>
            <consortium name="Lawrence Berkeley National Laboratory"/>
            <person name="Harder C.B."/>
            <person name="Miyauchi S."/>
            <person name="Viragh M."/>
            <person name="Kuo A."/>
            <person name="Thoen E."/>
            <person name="Andreopoulos B."/>
            <person name="Lu D."/>
            <person name="Skrede I."/>
            <person name="Drula E."/>
            <person name="Henrissat B."/>
            <person name="Morin E."/>
            <person name="Kohler A."/>
            <person name="Barry K."/>
            <person name="LaButti K."/>
            <person name="Morin E."/>
            <person name="Salamov A."/>
            <person name="Lipzen A."/>
            <person name="Mereny Z."/>
            <person name="Hegedus B."/>
            <person name="Baldrian P."/>
            <person name="Stursova M."/>
            <person name="Weitz H."/>
            <person name="Taylor A."/>
            <person name="Grigoriev I.V."/>
            <person name="Nagy L.G."/>
            <person name="Martin F."/>
            <person name="Kauserud H."/>
        </authorList>
    </citation>
    <scope>NUCLEOTIDE SEQUENCE</scope>
    <source>
        <strain evidence="2">CBHHK067</strain>
    </source>
</reference>
<sequence length="264" mass="29290">MVEAATQTTGAEAEPELSLAEKFASNIFDGIIPGTEIGGRQRRQFKWPQTLDITTEDRLLVAQEHSAANHPITIVDLIFRHRKSQEYIDGVPVQPNFILPRYGLLPSTRATAIIPIHCPNTTRNAMINWALHCMIERFETETKILLQPVHGFLHRPGDPPITWNTLLAWAMLQNQETIALHVNHAARRKLEAMVAAAVEDHEKLPDATGDGLPFIPDSSAPPAPRPDSNFTTFDNGENEDEDEPDPDAANDAPGTEDPLSQKYS</sequence>
<dbReference type="EMBL" id="JARKIE010000068">
    <property type="protein sequence ID" value="KAJ7689943.1"/>
    <property type="molecule type" value="Genomic_DNA"/>
</dbReference>
<protein>
    <submittedName>
        <fullName evidence="2">Uncharacterized protein</fullName>
    </submittedName>
</protein>
<dbReference type="AlphaFoldDB" id="A0AAD7DEQ9"/>
<dbReference type="Proteomes" id="UP001221757">
    <property type="component" value="Unassembled WGS sequence"/>
</dbReference>
<evidence type="ECO:0000313" key="3">
    <source>
        <dbReference type="Proteomes" id="UP001221757"/>
    </source>
</evidence>
<accession>A0AAD7DEQ9</accession>
<proteinExistence type="predicted"/>
<feature type="region of interest" description="Disordered" evidence="1">
    <location>
        <begin position="204"/>
        <end position="264"/>
    </location>
</feature>
<keyword evidence="3" id="KW-1185">Reference proteome</keyword>
<gene>
    <name evidence="2" type="ORF">B0H17DRAFT_1180050</name>
</gene>